<feature type="compositionally biased region" description="Basic and acidic residues" evidence="1">
    <location>
        <begin position="28"/>
        <end position="40"/>
    </location>
</feature>
<evidence type="ECO:0000313" key="3">
    <source>
        <dbReference type="Proteomes" id="UP000010931"/>
    </source>
</evidence>
<gene>
    <name evidence="2" type="ORF">STRTUCAR8_01343</name>
</gene>
<keyword evidence="3" id="KW-1185">Reference proteome</keyword>
<dbReference type="Proteomes" id="UP000010931">
    <property type="component" value="Unassembled WGS sequence"/>
</dbReference>
<name>L7F3I0_STRT8</name>
<evidence type="ECO:0000313" key="2">
    <source>
        <dbReference type="EMBL" id="ELP65887.1"/>
    </source>
</evidence>
<dbReference type="EMBL" id="AEJB01000361">
    <property type="protein sequence ID" value="ELP65887.1"/>
    <property type="molecule type" value="Genomic_DNA"/>
</dbReference>
<protein>
    <submittedName>
        <fullName evidence="2">Uncharacterized protein</fullName>
    </submittedName>
</protein>
<proteinExistence type="predicted"/>
<comment type="caution">
    <text evidence="2">The sequence shown here is derived from an EMBL/GenBank/DDBJ whole genome shotgun (WGS) entry which is preliminary data.</text>
</comment>
<accession>L7F3I0</accession>
<dbReference type="AlphaFoldDB" id="L7F3I0"/>
<evidence type="ECO:0000256" key="1">
    <source>
        <dbReference type="SAM" id="MobiDB-lite"/>
    </source>
</evidence>
<organism evidence="2 3">
    <name type="scientific">Streptomyces turgidiscabies (strain Car8)</name>
    <dbReference type="NCBI Taxonomy" id="698760"/>
    <lineage>
        <taxon>Bacteria</taxon>
        <taxon>Bacillati</taxon>
        <taxon>Actinomycetota</taxon>
        <taxon>Actinomycetes</taxon>
        <taxon>Kitasatosporales</taxon>
        <taxon>Streptomycetaceae</taxon>
        <taxon>Streptomyces</taxon>
    </lineage>
</organism>
<sequence length="73" mass="8368">MSGQGRTLATRKRSRSSTVSQASPGEVVQRRGREDEPAEARFHVLPRVRHLDCLTVWTRAPYTVMAALFRSRW</sequence>
<feature type="region of interest" description="Disordered" evidence="1">
    <location>
        <begin position="1"/>
        <end position="40"/>
    </location>
</feature>
<reference evidence="2 3" key="1">
    <citation type="journal article" date="2011" name="Plasmid">
        <title>Streptomyces turgidiscabies Car8 contains a modular pathogenicity island that shares virulence genes with other actinobacterial plant pathogens.</title>
        <authorList>
            <person name="Huguet-Tapia J.C."/>
            <person name="Badger J.H."/>
            <person name="Loria R."/>
            <person name="Pettis G.S."/>
        </authorList>
    </citation>
    <scope>NUCLEOTIDE SEQUENCE [LARGE SCALE GENOMIC DNA]</scope>
    <source>
        <strain evidence="2 3">Car8</strain>
    </source>
</reference>